<dbReference type="Gene3D" id="3.30.572.10">
    <property type="entry name" value="Thymidylate synthase/dCMP hydroxymethylase domain"/>
    <property type="match status" value="1"/>
</dbReference>
<dbReference type="GO" id="GO:0006235">
    <property type="term" value="P:dTTP biosynthetic process"/>
    <property type="evidence" value="ECO:0007669"/>
    <property type="project" value="UniProtKB-UniRule"/>
</dbReference>
<proteinExistence type="inferred from homology"/>
<dbReference type="AlphaFoldDB" id="A0A841L736"/>
<evidence type="ECO:0000256" key="3">
    <source>
        <dbReference type="ARBA" id="ARBA00022679"/>
    </source>
</evidence>
<dbReference type="InterPro" id="IPR036926">
    <property type="entry name" value="Thymidate_synth/dCMP_Mease_sf"/>
</dbReference>
<dbReference type="UniPathway" id="UPA00575"/>
<feature type="binding site" description="in other chain" evidence="5">
    <location>
        <position position="226"/>
    </location>
    <ligand>
        <name>dUMP</name>
        <dbReference type="ChEBI" id="CHEBI:246422"/>
        <note>ligand shared between dimeric partners</note>
    </ligand>
</feature>
<gene>
    <name evidence="5" type="primary">thyA</name>
    <name evidence="8" type="ORF">FHS79_002425</name>
</gene>
<reference evidence="8 9" key="1">
    <citation type="submission" date="2020-08" db="EMBL/GenBank/DDBJ databases">
        <title>Genomic Encyclopedia of Type Strains, Phase IV (KMG-IV): sequencing the most valuable type-strain genomes for metagenomic binning, comparative biology and taxonomic classification.</title>
        <authorList>
            <person name="Goeker M."/>
        </authorList>
    </citation>
    <scope>NUCLEOTIDE SEQUENCE [LARGE SCALE GENOMIC DNA]</scope>
    <source>
        <strain evidence="8 9">DSM 102189</strain>
    </source>
</reference>
<dbReference type="InterPro" id="IPR000398">
    <property type="entry name" value="Thymidylate_synthase"/>
</dbReference>
<evidence type="ECO:0000256" key="1">
    <source>
        <dbReference type="ARBA" id="ARBA00011947"/>
    </source>
</evidence>
<comment type="caution">
    <text evidence="8">The sequence shown here is derived from an EMBL/GenBank/DDBJ whole genome shotgun (WGS) entry which is preliminary data.</text>
</comment>
<comment type="similarity">
    <text evidence="5">Belongs to the thymidylate synthase family. Bacterial-type ThyA subfamily.</text>
</comment>
<comment type="subunit">
    <text evidence="5">Homodimer.</text>
</comment>
<feature type="binding site" evidence="5">
    <location>
        <position position="312"/>
    </location>
    <ligand>
        <name>(6R)-5,10-methylene-5,6,7,8-tetrahydrofolate</name>
        <dbReference type="ChEBI" id="CHEBI:15636"/>
    </ligand>
</feature>
<feature type="active site" evidence="6">
    <location>
        <position position="195"/>
    </location>
</feature>
<comment type="function">
    <text evidence="5">Catalyzes the reductive methylation of 2'-deoxyuridine-5'-monophosphate (dUMP) to 2'-deoxythymidine-5'-monophosphate (dTMP) while utilizing 5,10-methylenetetrahydrofolate (mTHF) as the methyl donor and reductant in the reaction, yielding dihydrofolate (DHF) as a by-product. This enzymatic reaction provides an intracellular de novo source of dTMP, an essential precursor for DNA biosynthesis.</text>
</comment>
<evidence type="ECO:0000256" key="6">
    <source>
        <dbReference type="PROSITE-ProRule" id="PRU10016"/>
    </source>
</evidence>
<feature type="active site" description="Nucleophile" evidence="5">
    <location>
        <position position="195"/>
    </location>
</feature>
<feature type="binding site" description="in other chain" evidence="5">
    <location>
        <begin position="256"/>
        <end position="258"/>
    </location>
    <ligand>
        <name>dUMP</name>
        <dbReference type="ChEBI" id="CHEBI:246422"/>
        <note>ligand shared between dimeric partners</note>
    </ligand>
</feature>
<protein>
    <recommendedName>
        <fullName evidence="1 5">Thymidylate synthase</fullName>
        <shortName evidence="5">TS</shortName>
        <shortName evidence="5">TSase</shortName>
        <ecNumber evidence="1 5">2.1.1.45</ecNumber>
    </recommendedName>
</protein>
<dbReference type="CDD" id="cd00351">
    <property type="entry name" value="TS_Pyrimidine_HMase"/>
    <property type="match status" value="1"/>
</dbReference>
<dbReference type="PANTHER" id="PTHR11548">
    <property type="entry name" value="THYMIDYLATE SYNTHASE 1"/>
    <property type="match status" value="1"/>
</dbReference>
<feature type="domain" description="Thymidylate synthase/dCMP hydroxymethylase" evidence="7">
    <location>
        <begin position="12"/>
        <end position="313"/>
    </location>
</feature>
<dbReference type="GO" id="GO:0005829">
    <property type="term" value="C:cytosol"/>
    <property type="evidence" value="ECO:0007669"/>
    <property type="project" value="TreeGrafter"/>
</dbReference>
<dbReference type="Proteomes" id="UP000538147">
    <property type="component" value="Unassembled WGS sequence"/>
</dbReference>
<evidence type="ECO:0000313" key="8">
    <source>
        <dbReference type="EMBL" id="MBB6228240.1"/>
    </source>
</evidence>
<feature type="binding site" description="in other chain" evidence="5">
    <location>
        <begin position="215"/>
        <end position="218"/>
    </location>
    <ligand>
        <name>dUMP</name>
        <dbReference type="ChEBI" id="CHEBI:246422"/>
        <note>ligand shared between dimeric partners</note>
    </ligand>
</feature>
<dbReference type="PROSITE" id="PS00091">
    <property type="entry name" value="THYMIDYLATE_SYNTHASE"/>
    <property type="match status" value="1"/>
</dbReference>
<keyword evidence="2 5" id="KW-0489">Methyltransferase</keyword>
<keyword evidence="5" id="KW-0963">Cytoplasm</keyword>
<evidence type="ECO:0000313" key="9">
    <source>
        <dbReference type="Proteomes" id="UP000538147"/>
    </source>
</evidence>
<evidence type="ECO:0000259" key="7">
    <source>
        <dbReference type="Pfam" id="PF00303"/>
    </source>
</evidence>
<evidence type="ECO:0000256" key="4">
    <source>
        <dbReference type="ARBA" id="ARBA00022727"/>
    </source>
</evidence>
<dbReference type="EMBL" id="JACIIV010000016">
    <property type="protein sequence ID" value="MBB6228240.1"/>
    <property type="molecule type" value="Genomic_DNA"/>
</dbReference>
<dbReference type="NCBIfam" id="NF002497">
    <property type="entry name" value="PRK01827.1-3"/>
    <property type="match status" value="1"/>
</dbReference>
<dbReference type="GO" id="GO:0004799">
    <property type="term" value="F:thymidylate synthase activity"/>
    <property type="evidence" value="ECO:0007669"/>
    <property type="project" value="UniProtKB-UniRule"/>
</dbReference>
<organism evidence="8 9">
    <name type="scientific">Polymorphobacter multimanifer</name>
    <dbReference type="NCBI Taxonomy" id="1070431"/>
    <lineage>
        <taxon>Bacteria</taxon>
        <taxon>Pseudomonadati</taxon>
        <taxon>Pseudomonadota</taxon>
        <taxon>Alphaproteobacteria</taxon>
        <taxon>Sphingomonadales</taxon>
        <taxon>Sphingosinicellaceae</taxon>
        <taxon>Polymorphobacter</taxon>
    </lineage>
</organism>
<dbReference type="EC" id="2.1.1.45" evidence="1 5"/>
<feature type="binding site" evidence="5">
    <location>
        <begin position="175"/>
        <end position="176"/>
    </location>
    <ligand>
        <name>dUMP</name>
        <dbReference type="ChEBI" id="CHEBI:246422"/>
        <note>ligand shared between dimeric partners</note>
    </ligand>
</feature>
<accession>A0A841L736</accession>
<feature type="binding site" description="in other chain" evidence="5">
    <location>
        <position position="31"/>
    </location>
    <ligand>
        <name>dUMP</name>
        <dbReference type="ChEBI" id="CHEBI:246422"/>
        <note>ligand shared between dimeric partners</note>
    </ligand>
</feature>
<dbReference type="PRINTS" id="PR00108">
    <property type="entry name" value="THYMDSNTHASE"/>
</dbReference>
<evidence type="ECO:0000256" key="5">
    <source>
        <dbReference type="HAMAP-Rule" id="MF_00008"/>
    </source>
</evidence>
<comment type="pathway">
    <text evidence="5">Pyrimidine metabolism; dTTP biosynthesis.</text>
</comment>
<dbReference type="SUPFAM" id="SSF55831">
    <property type="entry name" value="Thymidylate synthase/dCMP hydroxymethylase"/>
    <property type="match status" value="1"/>
</dbReference>
<dbReference type="Pfam" id="PF00303">
    <property type="entry name" value="Thymidylat_synt"/>
    <property type="match status" value="1"/>
</dbReference>
<comment type="caution">
    <text evidence="5">Lacks conserved residue(s) required for the propagation of feature annotation.</text>
</comment>
<keyword evidence="9" id="KW-1185">Reference proteome</keyword>
<keyword evidence="4 5" id="KW-0545">Nucleotide biosynthesis</keyword>
<name>A0A841L736_9SPHN</name>
<dbReference type="PANTHER" id="PTHR11548:SF1">
    <property type="entry name" value="THYMIDYLATE SYNTHASE 1"/>
    <property type="match status" value="1"/>
</dbReference>
<dbReference type="InterPro" id="IPR023451">
    <property type="entry name" value="Thymidate_synth/dCMP_Mease_dom"/>
</dbReference>
<dbReference type="NCBIfam" id="TIGR03284">
    <property type="entry name" value="thym_sym"/>
    <property type="match status" value="1"/>
</dbReference>
<dbReference type="GO" id="GO:0032259">
    <property type="term" value="P:methylation"/>
    <property type="evidence" value="ECO:0007669"/>
    <property type="project" value="UniProtKB-KW"/>
</dbReference>
<dbReference type="InterPro" id="IPR020940">
    <property type="entry name" value="Thymidylate_synthase_AS"/>
</dbReference>
<dbReference type="GO" id="GO:0006231">
    <property type="term" value="P:dTMP biosynthetic process"/>
    <property type="evidence" value="ECO:0007669"/>
    <property type="project" value="UniProtKB-UniRule"/>
</dbReference>
<sequence length="313" mass="36082">MGQDGSARHPEHQYLDLVRRVWEEGSTRIDRTGVGTRALFGATMRFDLSDGTVPLLTTKRVFWKPALRELLWFLSGSRNIRPLVADGVHIWTDWPLAKYRQQTGEAISAEDFELRIITDDAFAERWGDLGPVYGAQWRNWPRYTPTPDGQFTREPHGHDQISTLVHQLQSNPHSRRLIFSGWNVAEIDQMALPPCHMTYQYFVEDKRLSCILYQRSCDLGLGFAFNIFEASVLLHMLAKQCKMLPGEMVWMGADCHAYLNHEALITTQLQRDPRPFPKLHITRTPDSIFEYKFDDFVVEGYDPHPAIKLPVAV</sequence>
<evidence type="ECO:0000256" key="2">
    <source>
        <dbReference type="ARBA" id="ARBA00022603"/>
    </source>
</evidence>
<keyword evidence="3 5" id="KW-0808">Transferase</keyword>
<comment type="catalytic activity">
    <reaction evidence="5">
        <text>dUMP + (6R)-5,10-methylene-5,6,7,8-tetrahydrofolate = 7,8-dihydrofolate + dTMP</text>
        <dbReference type="Rhea" id="RHEA:12104"/>
        <dbReference type="ChEBI" id="CHEBI:15636"/>
        <dbReference type="ChEBI" id="CHEBI:57451"/>
        <dbReference type="ChEBI" id="CHEBI:63528"/>
        <dbReference type="ChEBI" id="CHEBI:246422"/>
        <dbReference type="EC" id="2.1.1.45"/>
    </reaction>
</comment>
<dbReference type="HAMAP" id="MF_00008">
    <property type="entry name" value="Thymidy_synth_bact"/>
    <property type="match status" value="1"/>
</dbReference>
<feature type="binding site" evidence="5">
    <location>
        <position position="218"/>
    </location>
    <ligand>
        <name>(6R)-5,10-methylene-5,6,7,8-tetrahydrofolate</name>
        <dbReference type="ChEBI" id="CHEBI:15636"/>
    </ligand>
</feature>
<dbReference type="InterPro" id="IPR045097">
    <property type="entry name" value="Thymidate_synth/dCMP_Mease"/>
</dbReference>
<comment type="subcellular location">
    <subcellularLocation>
        <location evidence="5">Cytoplasm</location>
    </subcellularLocation>
</comment>